<proteinExistence type="inferred from homology"/>
<evidence type="ECO:0000256" key="6">
    <source>
        <dbReference type="ARBA" id="ARBA00022692"/>
    </source>
</evidence>
<evidence type="ECO:0000256" key="9">
    <source>
        <dbReference type="ARBA" id="ARBA00023065"/>
    </source>
</evidence>
<reference evidence="21" key="1">
    <citation type="journal article" date="2019" name="Int. J. Syst. Evol. Microbiol.">
        <title>The Global Catalogue of Microorganisms (GCM) 10K type strain sequencing project: providing services to taxonomists for standard genome sequencing and annotation.</title>
        <authorList>
            <consortium name="The Broad Institute Genomics Platform"/>
            <consortium name="The Broad Institute Genome Sequencing Center for Infectious Disease"/>
            <person name="Wu L."/>
            <person name="Ma J."/>
        </authorList>
    </citation>
    <scope>NUCLEOTIDE SEQUENCE [LARGE SCALE GENOMIC DNA]</scope>
    <source>
        <strain evidence="21">KCTC 52606</strain>
    </source>
</reference>
<dbReference type="PROSITE" id="PS01156">
    <property type="entry name" value="TONB_DEPENDENT_REC_2"/>
    <property type="match status" value="1"/>
</dbReference>
<keyword evidence="5" id="KW-0410">Iron transport</keyword>
<feature type="chain" id="PRO_5047027636" evidence="17">
    <location>
        <begin position="27"/>
        <end position="721"/>
    </location>
</feature>
<feature type="domain" description="TonB-dependent receptor plug" evidence="19">
    <location>
        <begin position="61"/>
        <end position="164"/>
    </location>
</feature>
<accession>A0ABV7EG37</accession>
<sequence length="721" mass="77787">MIISARRALILSTPIWIIGAATGAQAQAAADDERAIIVTAQREAMLAQEAATSSRLGITALETPASVATLTGDELRARGDVQYVEAVTRAPGVTASSTPGDGNTALSIRGFGGHGSVMQLVNGVRMLPAAGTITFPFDTWNVERIEVLNGPASVLYGQGALGGVINVIPKTPNLARWEGDTLASYGSFDTFQLAAGLGGPITRSLGLRVDGSYRQSDGYVDRGDSNSLALSGALEFRPNDDLSVVLRHDFGDNEPMRYWGTPVVNGNTLDPSIRRENYNVGDAVIDWRDHRTQFSVDARLAEGLRVNSTSYRLSTLRRWENLESYSYNPATQTVARADNFGIVHDLVQWGNQTSLTLETPLSGQTRNTLVVGADLNWIDLDYSHSFATDPQNDVVPATGFDPGTFLDTVGLAPRYRTATRVIAFFAEDRLEITPRLSLVGGLRYEENRVGRWNYVYNPAGTQIIGETPALAGGTEAYKNFDHFTWRAGVVYEVTPELSLYGQYVTGVDPVGTLTTFTTSGAQFAFTNPTGNMVEAGVKGLLPRGLGQATLAVFRIVKNDLTVQRVTNGPLEQIGQQSSTGAEASLSLNLPFGLGLDANAMLIDAKYDDFASGAVDFTGNTPPGVPQASANASLRWDATQQLQLRSNLRWVGKRYTNNANDRRIPSFIVVDLAASYALTDNLAVDLRANNVFDTNYALSAYGSNQWLLAPPRNYSVAVRAAF</sequence>
<dbReference type="InterPro" id="IPR039426">
    <property type="entry name" value="TonB-dep_rcpt-like"/>
</dbReference>
<dbReference type="InterPro" id="IPR010105">
    <property type="entry name" value="TonB_sidphr_rcpt"/>
</dbReference>
<keyword evidence="21" id="KW-1185">Reference proteome</keyword>
<comment type="similarity">
    <text evidence="2 14 16">Belongs to the TonB-dependent receptor family.</text>
</comment>
<keyword evidence="8" id="KW-0408">Iron</keyword>
<comment type="caution">
    <text evidence="20">The sequence shown here is derived from an EMBL/GenBank/DDBJ whole genome shotgun (WGS) entry which is preliminary data.</text>
</comment>
<evidence type="ECO:0000256" key="4">
    <source>
        <dbReference type="ARBA" id="ARBA00022452"/>
    </source>
</evidence>
<feature type="short sequence motif" description="TonB C-terminal box" evidence="15">
    <location>
        <begin position="704"/>
        <end position="721"/>
    </location>
</feature>
<gene>
    <name evidence="20" type="ORF">ACFODK_12000</name>
</gene>
<evidence type="ECO:0000256" key="1">
    <source>
        <dbReference type="ARBA" id="ARBA00004571"/>
    </source>
</evidence>
<keyword evidence="6 14" id="KW-0812">Transmembrane</keyword>
<evidence type="ECO:0000256" key="17">
    <source>
        <dbReference type="SAM" id="SignalP"/>
    </source>
</evidence>
<dbReference type="EMBL" id="JBHRSU010000034">
    <property type="protein sequence ID" value="MFC3101613.1"/>
    <property type="molecule type" value="Genomic_DNA"/>
</dbReference>
<name>A0ABV7EG37_9SPHN</name>
<dbReference type="InterPro" id="IPR037066">
    <property type="entry name" value="Plug_dom_sf"/>
</dbReference>
<keyword evidence="11 14" id="KW-0472">Membrane</keyword>
<feature type="domain" description="TonB-dependent receptor-like beta-barrel" evidence="18">
    <location>
        <begin position="257"/>
        <end position="690"/>
    </location>
</feature>
<evidence type="ECO:0000256" key="5">
    <source>
        <dbReference type="ARBA" id="ARBA00022496"/>
    </source>
</evidence>
<dbReference type="InterPro" id="IPR000531">
    <property type="entry name" value="Beta-barrel_TonB"/>
</dbReference>
<keyword evidence="13 14" id="KW-0998">Cell outer membrane</keyword>
<dbReference type="InterPro" id="IPR012910">
    <property type="entry name" value="Plug_dom"/>
</dbReference>
<dbReference type="PANTHER" id="PTHR32552">
    <property type="entry name" value="FERRICHROME IRON RECEPTOR-RELATED"/>
    <property type="match status" value="1"/>
</dbReference>
<keyword evidence="9" id="KW-0406">Ion transport</keyword>
<organism evidence="20 21">
    <name type="scientific">Alteraurantiacibacter lauratis</name>
    <dbReference type="NCBI Taxonomy" id="2054627"/>
    <lineage>
        <taxon>Bacteria</taxon>
        <taxon>Pseudomonadati</taxon>
        <taxon>Pseudomonadota</taxon>
        <taxon>Alphaproteobacteria</taxon>
        <taxon>Sphingomonadales</taxon>
        <taxon>Erythrobacteraceae</taxon>
        <taxon>Alteraurantiacibacter</taxon>
    </lineage>
</organism>
<evidence type="ECO:0000256" key="12">
    <source>
        <dbReference type="ARBA" id="ARBA00023170"/>
    </source>
</evidence>
<dbReference type="Gene3D" id="2.40.170.20">
    <property type="entry name" value="TonB-dependent receptor, beta-barrel domain"/>
    <property type="match status" value="1"/>
</dbReference>
<dbReference type="PANTHER" id="PTHR32552:SF84">
    <property type="entry name" value="TONB-DEPENDENT RECEPTOR-RELATED"/>
    <property type="match status" value="1"/>
</dbReference>
<dbReference type="Proteomes" id="UP001595378">
    <property type="component" value="Unassembled WGS sequence"/>
</dbReference>
<keyword evidence="4 14" id="KW-1134">Transmembrane beta strand</keyword>
<dbReference type="Pfam" id="PF00593">
    <property type="entry name" value="TonB_dep_Rec_b-barrel"/>
    <property type="match status" value="1"/>
</dbReference>
<dbReference type="Pfam" id="PF07715">
    <property type="entry name" value="Plug"/>
    <property type="match status" value="1"/>
</dbReference>
<evidence type="ECO:0000256" key="7">
    <source>
        <dbReference type="ARBA" id="ARBA00022729"/>
    </source>
</evidence>
<keyword evidence="10 16" id="KW-0798">TonB box</keyword>
<evidence type="ECO:0000256" key="16">
    <source>
        <dbReference type="RuleBase" id="RU003357"/>
    </source>
</evidence>
<feature type="signal peptide" evidence="17">
    <location>
        <begin position="1"/>
        <end position="26"/>
    </location>
</feature>
<comment type="subcellular location">
    <subcellularLocation>
        <location evidence="1 14">Cell outer membrane</location>
        <topology evidence="1 14">Multi-pass membrane protein</topology>
    </subcellularLocation>
</comment>
<dbReference type="PROSITE" id="PS52016">
    <property type="entry name" value="TONB_DEPENDENT_REC_3"/>
    <property type="match status" value="1"/>
</dbReference>
<evidence type="ECO:0000256" key="2">
    <source>
        <dbReference type="ARBA" id="ARBA00009810"/>
    </source>
</evidence>
<evidence type="ECO:0000256" key="10">
    <source>
        <dbReference type="ARBA" id="ARBA00023077"/>
    </source>
</evidence>
<evidence type="ECO:0000256" key="14">
    <source>
        <dbReference type="PROSITE-ProRule" id="PRU01360"/>
    </source>
</evidence>
<evidence type="ECO:0000313" key="21">
    <source>
        <dbReference type="Proteomes" id="UP001595378"/>
    </source>
</evidence>
<keyword evidence="7 17" id="KW-0732">Signal</keyword>
<protein>
    <submittedName>
        <fullName evidence="20">TonB-dependent receptor</fullName>
    </submittedName>
</protein>
<evidence type="ECO:0000256" key="11">
    <source>
        <dbReference type="ARBA" id="ARBA00023136"/>
    </source>
</evidence>
<dbReference type="SUPFAM" id="SSF56935">
    <property type="entry name" value="Porins"/>
    <property type="match status" value="1"/>
</dbReference>
<dbReference type="NCBIfam" id="TIGR01783">
    <property type="entry name" value="TonB-siderophor"/>
    <property type="match status" value="1"/>
</dbReference>
<dbReference type="InterPro" id="IPR010917">
    <property type="entry name" value="TonB_rcpt_CS"/>
</dbReference>
<evidence type="ECO:0000256" key="15">
    <source>
        <dbReference type="PROSITE-ProRule" id="PRU10144"/>
    </source>
</evidence>
<evidence type="ECO:0000256" key="13">
    <source>
        <dbReference type="ARBA" id="ARBA00023237"/>
    </source>
</evidence>
<evidence type="ECO:0000256" key="8">
    <source>
        <dbReference type="ARBA" id="ARBA00023004"/>
    </source>
</evidence>
<dbReference type="CDD" id="cd01347">
    <property type="entry name" value="ligand_gated_channel"/>
    <property type="match status" value="1"/>
</dbReference>
<dbReference type="Gene3D" id="2.170.130.10">
    <property type="entry name" value="TonB-dependent receptor, plug domain"/>
    <property type="match status" value="1"/>
</dbReference>
<dbReference type="InterPro" id="IPR036942">
    <property type="entry name" value="Beta-barrel_TonB_sf"/>
</dbReference>
<evidence type="ECO:0000313" key="20">
    <source>
        <dbReference type="EMBL" id="MFC3101613.1"/>
    </source>
</evidence>
<evidence type="ECO:0000259" key="18">
    <source>
        <dbReference type="Pfam" id="PF00593"/>
    </source>
</evidence>
<evidence type="ECO:0000259" key="19">
    <source>
        <dbReference type="Pfam" id="PF07715"/>
    </source>
</evidence>
<evidence type="ECO:0000256" key="3">
    <source>
        <dbReference type="ARBA" id="ARBA00022448"/>
    </source>
</evidence>
<keyword evidence="12 20" id="KW-0675">Receptor</keyword>
<dbReference type="RefSeq" id="WP_336918986.1">
    <property type="nucleotide sequence ID" value="NZ_JBANRN010000007.1"/>
</dbReference>
<keyword evidence="3 14" id="KW-0813">Transport</keyword>